<keyword evidence="3" id="KW-1185">Reference proteome</keyword>
<protein>
    <submittedName>
        <fullName evidence="2">Putative polysaccharide biosynthesis protein</fullName>
    </submittedName>
</protein>
<dbReference type="Pfam" id="PF14397">
    <property type="entry name" value="ATPgrasp_ST"/>
    <property type="match status" value="1"/>
</dbReference>
<gene>
    <name evidence="2" type="ORF">BD809_103219</name>
</gene>
<proteinExistence type="predicted"/>
<accession>A0A5S5C6W4</accession>
<feature type="domain" description="Alpha-L-glutamate ligase-related protein ATP-grasp" evidence="1">
    <location>
        <begin position="112"/>
        <end position="340"/>
    </location>
</feature>
<comment type="caution">
    <text evidence="2">The sequence shown here is derived from an EMBL/GenBank/DDBJ whole genome shotgun (WGS) entry which is preliminary data.</text>
</comment>
<name>A0A5S5C6W4_9FLAO</name>
<evidence type="ECO:0000313" key="2">
    <source>
        <dbReference type="EMBL" id="TYP75155.1"/>
    </source>
</evidence>
<dbReference type="OrthoDB" id="6315394at2"/>
<sequence>MILKKFNQYYKRFDVVLRDTDKKPFIQLVFEAIHFGIKKREFPFFYFGKYLYRRGVNNYNKFLSSKEVDSITLSKVLHNPVYKPLLRNKLIFYNYLKHFNTSIVKIIGYNFKRKFYAFSNNSAQVDLIRIDVNFFLNTLLSRSKKHSVFMKPIDDMGGSHCYILDQNFIESNLCFLTNILLEGCFIFQERIIQHKRINELYSQSVNSIRFDSYLDDNDRIHILSAFMRFGTGGAFVDNSSAGGIYVPIDIEKGILMKHSFQLMQYGGASLKSHPDSGKKFEGFEIPFFTQSCILIKELVRLIPDKLIGWDIAITPDGPVAIEGNDNNSMIGPDIAYGGYLDHPMFSEILMKI</sequence>
<dbReference type="InterPro" id="IPR039523">
    <property type="entry name" value="RimK-rel_E_lig_ATP-grasp"/>
</dbReference>
<dbReference type="AlphaFoldDB" id="A0A5S5C6W4"/>
<evidence type="ECO:0000259" key="1">
    <source>
        <dbReference type="Pfam" id="PF14397"/>
    </source>
</evidence>
<organism evidence="2 3">
    <name type="scientific">Aquimarina intermedia</name>
    <dbReference type="NCBI Taxonomy" id="350814"/>
    <lineage>
        <taxon>Bacteria</taxon>
        <taxon>Pseudomonadati</taxon>
        <taxon>Bacteroidota</taxon>
        <taxon>Flavobacteriia</taxon>
        <taxon>Flavobacteriales</taxon>
        <taxon>Flavobacteriaceae</taxon>
        <taxon>Aquimarina</taxon>
    </lineage>
</organism>
<evidence type="ECO:0000313" key="3">
    <source>
        <dbReference type="Proteomes" id="UP000324376"/>
    </source>
</evidence>
<reference evidence="2 3" key="1">
    <citation type="submission" date="2019-07" db="EMBL/GenBank/DDBJ databases">
        <title>Genomic Encyclopedia of Archaeal and Bacterial Type Strains, Phase II (KMG-II): from individual species to whole genera.</title>
        <authorList>
            <person name="Goeker M."/>
        </authorList>
    </citation>
    <scope>NUCLEOTIDE SEQUENCE [LARGE SCALE GENOMIC DNA]</scope>
    <source>
        <strain evidence="2 3">DSM 17527</strain>
    </source>
</reference>
<dbReference type="EMBL" id="VNHU01000003">
    <property type="protein sequence ID" value="TYP75155.1"/>
    <property type="molecule type" value="Genomic_DNA"/>
</dbReference>
<dbReference type="RefSeq" id="WP_148782152.1">
    <property type="nucleotide sequence ID" value="NZ_VNHU01000003.1"/>
</dbReference>
<dbReference type="Proteomes" id="UP000324376">
    <property type="component" value="Unassembled WGS sequence"/>
</dbReference>